<accession>A0A254T7G3</accession>
<sequence length="59" mass="7015">MLQSNATCPEPSRARLKRLFIAEKEVFLSEPALLDFPVFDRMMFAWMKSYCRLEIQIFV</sequence>
<reference evidence="1 2" key="1">
    <citation type="submission" date="2016-02" db="EMBL/GenBank/DDBJ databases">
        <authorList>
            <person name="Wen L."/>
            <person name="He K."/>
            <person name="Yang H."/>
        </authorList>
    </citation>
    <scope>NUCLEOTIDE SEQUENCE [LARGE SCALE GENOMIC DNA]</scope>
    <source>
        <strain evidence="1 2">TSA40</strain>
    </source>
</reference>
<comment type="caution">
    <text evidence="1">The sequence shown here is derived from an EMBL/GenBank/DDBJ whole genome shotgun (WGS) entry which is preliminary data.</text>
</comment>
<protein>
    <submittedName>
        <fullName evidence="1">Uncharacterized protein</fullName>
    </submittedName>
</protein>
<dbReference type="AlphaFoldDB" id="A0A254T7G3"/>
<dbReference type="Proteomes" id="UP000197535">
    <property type="component" value="Unassembled WGS sequence"/>
</dbReference>
<evidence type="ECO:0000313" key="1">
    <source>
        <dbReference type="EMBL" id="OWW18515.1"/>
    </source>
</evidence>
<proteinExistence type="predicted"/>
<evidence type="ECO:0000313" key="2">
    <source>
        <dbReference type="Proteomes" id="UP000197535"/>
    </source>
</evidence>
<keyword evidence="2" id="KW-1185">Reference proteome</keyword>
<dbReference type="EMBL" id="LSTO01000004">
    <property type="protein sequence ID" value="OWW18515.1"/>
    <property type="molecule type" value="Genomic_DNA"/>
</dbReference>
<organism evidence="1 2">
    <name type="scientific">Noviherbaspirillum denitrificans</name>
    <dbReference type="NCBI Taxonomy" id="1968433"/>
    <lineage>
        <taxon>Bacteria</taxon>
        <taxon>Pseudomonadati</taxon>
        <taxon>Pseudomonadota</taxon>
        <taxon>Betaproteobacteria</taxon>
        <taxon>Burkholderiales</taxon>
        <taxon>Oxalobacteraceae</taxon>
        <taxon>Noviherbaspirillum</taxon>
    </lineage>
</organism>
<name>A0A254T7G3_9BURK</name>
<gene>
    <name evidence="1" type="ORF">AYR66_00195</name>
</gene>